<sequence>MKKQKLIAAVLITVLSCLLLAGCKGEGDSTKNSTPSNSKTESASEDAKTSGDTGQVTIKASVWDLDTSSASAKTMADTFMARNPDIKVDLIDIPSSEYTNKLSIMLNGNNDLDVFWIKDGDTIKAIESKGQLADLSSFINRQGLDLNVFNGLADSFTTDDGKVFALPVNSSFYVLFYNKDLFDAAGVAYPGNDMTWSDFENLASKLTSGEGADKKYGALLHTWQACVQNWAIQDGKHTILDSDYSFMKDSYEMALRMQNAGTIMDYATLKTGNIHYSSPFLQGNIAMMPMGTWFCSTLIDKIKAGESTVNWGMAVLPHPEGVEAGWTVGSVTPIAINASSKKQEAAWKFVDFVTSEEGALIQAQAGLVPSRISTDSMSFVAEAEGMPDNALEILTAVKKITLDRPIEEKTAEVNQMLGEVHSLIMLGEYSIDQGLAEMSERNKEIQGQ</sequence>
<dbReference type="InterPro" id="IPR050490">
    <property type="entry name" value="Bact_solute-bd_prot1"/>
</dbReference>
<dbReference type="PANTHER" id="PTHR43649:SF31">
    <property type="entry name" value="SN-GLYCEROL-3-PHOSPHATE-BINDING PERIPLASMIC PROTEIN UGPB"/>
    <property type="match status" value="1"/>
</dbReference>
<organism evidence="7 8">
    <name type="scientific">Anaerocolumna xylanovorans DSM 12503</name>
    <dbReference type="NCBI Taxonomy" id="1121345"/>
    <lineage>
        <taxon>Bacteria</taxon>
        <taxon>Bacillati</taxon>
        <taxon>Bacillota</taxon>
        <taxon>Clostridia</taxon>
        <taxon>Lachnospirales</taxon>
        <taxon>Lachnospiraceae</taxon>
        <taxon>Anaerocolumna</taxon>
    </lineage>
</organism>
<dbReference type="PANTHER" id="PTHR43649">
    <property type="entry name" value="ARABINOSE-BINDING PROTEIN-RELATED"/>
    <property type="match status" value="1"/>
</dbReference>
<name>A0A1M7YHM5_9FIRM</name>
<feature type="signal peptide" evidence="6">
    <location>
        <begin position="1"/>
        <end position="21"/>
    </location>
</feature>
<comment type="similarity">
    <text evidence="2">Belongs to the bacterial solute-binding protein 1 family.</text>
</comment>
<comment type="subcellular location">
    <subcellularLocation>
        <location evidence="1">Cell envelope</location>
    </subcellularLocation>
</comment>
<proteinExistence type="inferred from homology"/>
<dbReference type="EMBL" id="FRFD01000010">
    <property type="protein sequence ID" value="SHO52130.1"/>
    <property type="molecule type" value="Genomic_DNA"/>
</dbReference>
<dbReference type="InterPro" id="IPR006059">
    <property type="entry name" value="SBP"/>
</dbReference>
<protein>
    <submittedName>
        <fullName evidence="7">Carbohydrate ABC transporter substrate-binding protein, CUT1 family</fullName>
    </submittedName>
</protein>
<gene>
    <name evidence="7" type="ORF">SAMN02745217_03519</name>
</gene>
<evidence type="ECO:0000313" key="8">
    <source>
        <dbReference type="Proteomes" id="UP000184612"/>
    </source>
</evidence>
<evidence type="ECO:0000256" key="1">
    <source>
        <dbReference type="ARBA" id="ARBA00004196"/>
    </source>
</evidence>
<accession>A0A1M7YHM5</accession>
<evidence type="ECO:0000256" key="4">
    <source>
        <dbReference type="ARBA" id="ARBA00022729"/>
    </source>
</evidence>
<keyword evidence="3" id="KW-0813">Transport</keyword>
<dbReference type="OrthoDB" id="362670at2"/>
<dbReference type="Pfam" id="PF01547">
    <property type="entry name" value="SBP_bac_1"/>
    <property type="match status" value="1"/>
</dbReference>
<evidence type="ECO:0000256" key="5">
    <source>
        <dbReference type="SAM" id="MobiDB-lite"/>
    </source>
</evidence>
<dbReference type="Proteomes" id="UP000184612">
    <property type="component" value="Unassembled WGS sequence"/>
</dbReference>
<dbReference type="PROSITE" id="PS51257">
    <property type="entry name" value="PROKAR_LIPOPROTEIN"/>
    <property type="match status" value="1"/>
</dbReference>
<dbReference type="GO" id="GO:0030313">
    <property type="term" value="C:cell envelope"/>
    <property type="evidence" value="ECO:0007669"/>
    <property type="project" value="UniProtKB-SubCell"/>
</dbReference>
<feature type="compositionally biased region" description="Low complexity" evidence="5">
    <location>
        <begin position="30"/>
        <end position="41"/>
    </location>
</feature>
<feature type="chain" id="PRO_5039245380" evidence="6">
    <location>
        <begin position="22"/>
        <end position="448"/>
    </location>
</feature>
<keyword evidence="4 6" id="KW-0732">Signal</keyword>
<feature type="region of interest" description="Disordered" evidence="5">
    <location>
        <begin position="26"/>
        <end position="53"/>
    </location>
</feature>
<evidence type="ECO:0000256" key="3">
    <source>
        <dbReference type="ARBA" id="ARBA00022448"/>
    </source>
</evidence>
<dbReference type="STRING" id="1121345.SAMN02745217_03519"/>
<evidence type="ECO:0000256" key="2">
    <source>
        <dbReference type="ARBA" id="ARBA00008520"/>
    </source>
</evidence>
<dbReference type="SUPFAM" id="SSF53850">
    <property type="entry name" value="Periplasmic binding protein-like II"/>
    <property type="match status" value="1"/>
</dbReference>
<dbReference type="Gene3D" id="3.40.190.10">
    <property type="entry name" value="Periplasmic binding protein-like II"/>
    <property type="match status" value="1"/>
</dbReference>
<dbReference type="RefSeq" id="WP_073590160.1">
    <property type="nucleotide sequence ID" value="NZ_FRFD01000010.1"/>
</dbReference>
<reference evidence="7 8" key="1">
    <citation type="submission" date="2016-12" db="EMBL/GenBank/DDBJ databases">
        <authorList>
            <person name="Song W.-J."/>
            <person name="Kurnit D.M."/>
        </authorList>
    </citation>
    <scope>NUCLEOTIDE SEQUENCE [LARGE SCALE GENOMIC DNA]</scope>
    <source>
        <strain evidence="7 8">DSM 12503</strain>
    </source>
</reference>
<dbReference type="CDD" id="cd13585">
    <property type="entry name" value="PBP2_TMBP_like"/>
    <property type="match status" value="1"/>
</dbReference>
<keyword evidence="8" id="KW-1185">Reference proteome</keyword>
<evidence type="ECO:0000256" key="6">
    <source>
        <dbReference type="SAM" id="SignalP"/>
    </source>
</evidence>
<evidence type="ECO:0000313" key="7">
    <source>
        <dbReference type="EMBL" id="SHO52130.1"/>
    </source>
</evidence>
<dbReference type="AlphaFoldDB" id="A0A1M7YHM5"/>